<dbReference type="EMBL" id="LMXB01000132">
    <property type="protein sequence ID" value="KUO14782.1"/>
    <property type="molecule type" value="Genomic_DNA"/>
</dbReference>
<dbReference type="OrthoDB" id="4929423at2"/>
<sequence>MTYVVTVDTCIPEDTPEMDPLQRAGAVALIENGFDSVRAIEGPDGVKVDLLDTIVAVYPGGALLKVIVDAPGLEFAEDSVQALVDELLERSELLADWTIERCEVELHQDLARESLDAAEGPDAPPDDPAARKARHTESPMLEGTEEGYEAEAKAAAVRSRMLGLADELRSFPPVMFGVLDDEDDEREDDERDDGDAGFAVPPESARLAAGALVHATDILVDELFEDAQVLTQEDATVAECDGPLWHLERLPDRYALQYDARFARRFLVTVIAMTTRFTDGSFQRLSCVAEELALRFLLSRATMTLELYELLDGDVSAALDAFAANVYEDMDHEWLYDGSMDGIDEASVGAALGVAPVAFSAWFTPFSEGRYVHPSAADEPEAAAQ</sequence>
<reference evidence="2 3" key="1">
    <citation type="submission" date="2015-10" db="EMBL/GenBank/DDBJ databases">
        <title>Draft genome sequence of Streptomyces sp. RV15, isolated from a marine sponge.</title>
        <authorList>
            <person name="Ruckert C."/>
            <person name="Abdelmohsen U.R."/>
            <person name="Winkler A."/>
            <person name="Hentschel U."/>
            <person name="Kalinowski J."/>
            <person name="Kampfer P."/>
            <person name="Glaeser S."/>
        </authorList>
    </citation>
    <scope>NUCLEOTIDE SEQUENCE [LARGE SCALE GENOMIC DNA]</scope>
    <source>
        <strain evidence="2 3">RV15</strain>
    </source>
</reference>
<dbReference type="STRING" id="909626.AQJ91_45060"/>
<organism evidence="2 3">
    <name type="scientific">Streptomyces dysideae</name>
    <dbReference type="NCBI Taxonomy" id="909626"/>
    <lineage>
        <taxon>Bacteria</taxon>
        <taxon>Bacillati</taxon>
        <taxon>Actinomycetota</taxon>
        <taxon>Actinomycetes</taxon>
        <taxon>Kitasatosporales</taxon>
        <taxon>Streptomycetaceae</taxon>
        <taxon>Streptomyces</taxon>
    </lineage>
</organism>
<comment type="caution">
    <text evidence="2">The sequence shown here is derived from an EMBL/GenBank/DDBJ whole genome shotgun (WGS) entry which is preliminary data.</text>
</comment>
<feature type="compositionally biased region" description="Acidic residues" evidence="1">
    <location>
        <begin position="179"/>
        <end position="195"/>
    </location>
</feature>
<keyword evidence="3" id="KW-1185">Reference proteome</keyword>
<accession>A0A117RXB5</accession>
<evidence type="ECO:0000313" key="3">
    <source>
        <dbReference type="Proteomes" id="UP000053260"/>
    </source>
</evidence>
<dbReference type="RefSeq" id="WP_067035074.1">
    <property type="nucleotide sequence ID" value="NZ_KQ949129.1"/>
</dbReference>
<feature type="region of interest" description="Disordered" evidence="1">
    <location>
        <begin position="115"/>
        <end position="149"/>
    </location>
</feature>
<evidence type="ECO:0000313" key="2">
    <source>
        <dbReference type="EMBL" id="KUO14782.1"/>
    </source>
</evidence>
<dbReference type="Proteomes" id="UP000053260">
    <property type="component" value="Unassembled WGS sequence"/>
</dbReference>
<dbReference type="AlphaFoldDB" id="A0A117RXB5"/>
<proteinExistence type="predicted"/>
<evidence type="ECO:0000256" key="1">
    <source>
        <dbReference type="SAM" id="MobiDB-lite"/>
    </source>
</evidence>
<feature type="region of interest" description="Disordered" evidence="1">
    <location>
        <begin position="178"/>
        <end position="200"/>
    </location>
</feature>
<protein>
    <submittedName>
        <fullName evidence="2">Uncharacterized protein</fullName>
    </submittedName>
</protein>
<gene>
    <name evidence="2" type="ORF">AQJ91_45060</name>
</gene>
<name>A0A117RXB5_9ACTN</name>